<protein>
    <recommendedName>
        <fullName evidence="3">RAMP superfamily protein</fullName>
    </recommendedName>
</protein>
<dbReference type="EMBL" id="AP018316">
    <property type="protein sequence ID" value="BAZ87397.1"/>
    <property type="molecule type" value="Genomic_DNA"/>
</dbReference>
<dbReference type="KEGG" id="dcm:NIES806_36200"/>
<accession>A0A1Z4V796</accession>
<dbReference type="RefSeq" id="WP_096669401.1">
    <property type="nucleotide sequence ID" value="NZ_AP018316.1"/>
</dbReference>
<evidence type="ECO:0000313" key="1">
    <source>
        <dbReference type="EMBL" id="BAZ87397.1"/>
    </source>
</evidence>
<evidence type="ECO:0000313" key="2">
    <source>
        <dbReference type="Proteomes" id="UP000218702"/>
    </source>
</evidence>
<dbReference type="Proteomes" id="UP000218702">
    <property type="component" value="Chromosome"/>
</dbReference>
<organism evidence="1 2">
    <name type="scientific">Dolichospermum compactum NIES-806</name>
    <dbReference type="NCBI Taxonomy" id="1973481"/>
    <lineage>
        <taxon>Bacteria</taxon>
        <taxon>Bacillati</taxon>
        <taxon>Cyanobacteriota</taxon>
        <taxon>Cyanophyceae</taxon>
        <taxon>Nostocales</taxon>
        <taxon>Aphanizomenonaceae</taxon>
        <taxon>Dolichospermum</taxon>
        <taxon>Dolichospermum compactum</taxon>
    </lineage>
</organism>
<name>A0A1Z4V796_9CYAN</name>
<keyword evidence="2" id="KW-1185">Reference proteome</keyword>
<gene>
    <name evidence="1" type="ORF">NIES806_36200</name>
</gene>
<evidence type="ECO:0008006" key="3">
    <source>
        <dbReference type="Google" id="ProtNLM"/>
    </source>
</evidence>
<dbReference type="AlphaFoldDB" id="A0A1Z4V796"/>
<sequence length="538" mass="62167">MPNSNEVPLMFQAQISGRGQIQYIQQPEQSKRWINEWKEAIDHNLPQFSHEVKNKEYKITWRFLSNSGQDDDFIRPVIAANGFPYYPGASMKGAFLRHCTREQKIRYCGCEINNETQPGILRFHGAFPKDHSWKEKPLIDVVHPQQDWQIKNSNSHSAFLQISLYQPTLVFGISSTIELDDSEWETIWSIWDKAIERGIGSRVSAGYGQPIKHSETKLITVNLQGKGLASQLIDRSGEFRPNMFKAALRGHTLRLFSAVTDENTAEELTKELWGGFAGAKGAIVGDLGIAFNPIDLELNEFTYRKTVKMPIYDLKKGVLSILCMKSYTDEYKDKLKKLVVQILKFSMLIGGFGKSSRRIDHRIFLPDYLEPGNKPMIGCHWQFIDKSTVYYFPVGKIENVTKIIDSVKTSVNKWLIFKGKTPTDQVSSWRESFHPQKVQIWGRIAEDKDDSLAVNWFHGEYQENQKIKGSSLTGRMGNIGRIYHRMYPHYFITREKEIKPRGREYIELLTIFPDRRDETTQEFLTFLPTTDFTKLWGV</sequence>
<dbReference type="OrthoDB" id="9813956at2"/>
<reference evidence="1 2" key="1">
    <citation type="submission" date="2017-06" db="EMBL/GenBank/DDBJ databases">
        <title>Genome sequencing of cyanobaciteial culture collection at National Institute for Environmental Studies (NIES).</title>
        <authorList>
            <person name="Hirose Y."/>
            <person name="Shimura Y."/>
            <person name="Fujisawa T."/>
            <person name="Nakamura Y."/>
            <person name="Kawachi M."/>
        </authorList>
    </citation>
    <scope>NUCLEOTIDE SEQUENCE [LARGE SCALE GENOMIC DNA]</scope>
    <source>
        <strain evidence="1 2">NIES-806</strain>
    </source>
</reference>
<proteinExistence type="predicted"/>